<comment type="caution">
    <text evidence="2">The sequence shown here is derived from an EMBL/GenBank/DDBJ whole genome shotgun (WGS) entry which is preliminary data.</text>
</comment>
<reference evidence="2 3" key="1">
    <citation type="journal article" date="2018" name="Front. Microbiol.">
        <title>Genomic and genetic insights into a cosmopolitan fungus, Paecilomyces variotii (Eurotiales).</title>
        <authorList>
            <person name="Urquhart A.S."/>
            <person name="Mondo S.J."/>
            <person name="Makela M.R."/>
            <person name="Hane J.K."/>
            <person name="Wiebenga A."/>
            <person name="He G."/>
            <person name="Mihaltcheva S."/>
            <person name="Pangilinan J."/>
            <person name="Lipzen A."/>
            <person name="Barry K."/>
            <person name="de Vries R.P."/>
            <person name="Grigoriev I.V."/>
            <person name="Idnurm A."/>
        </authorList>
    </citation>
    <scope>NUCLEOTIDE SEQUENCE [LARGE SCALE GENOMIC DNA]</scope>
    <source>
        <strain evidence="2 3">CBS 101075</strain>
    </source>
</reference>
<evidence type="ECO:0000313" key="2">
    <source>
        <dbReference type="EMBL" id="RWQ97206.1"/>
    </source>
</evidence>
<proteinExistence type="predicted"/>
<feature type="compositionally biased region" description="Acidic residues" evidence="1">
    <location>
        <begin position="33"/>
        <end position="64"/>
    </location>
</feature>
<dbReference type="GeneID" id="39599612"/>
<dbReference type="RefSeq" id="XP_028486851.1">
    <property type="nucleotide sequence ID" value="XM_028630335.1"/>
</dbReference>
<evidence type="ECO:0000313" key="3">
    <source>
        <dbReference type="Proteomes" id="UP000283841"/>
    </source>
</evidence>
<accession>A0A443HZG2</accession>
<name>A0A443HZG2_BYSSP</name>
<keyword evidence="3" id="KW-1185">Reference proteome</keyword>
<dbReference type="AlphaFoldDB" id="A0A443HZG2"/>
<sequence length="308" mass="35042">MSKRDLNMPRLPPRGVHRFPTQQPEPPEKQEAESESESEQETESDLETESEQGTESEQEAESEPEIFYPSLRDAIEVRGILRLGLVPEGLPTEIVDLIIDTAEYWPSVEAKLSGPTIVRQDADRELLRTPPLCLEKQEDSASPKILPHRGSHPCRKIIFNIWSQDQGWGGGPRNRNSRYDGSYSWFDAFIISADSAERESSEERPLEARIKPGEPYFIPTGNKLQSNVVARDEVEHHHIVWHHEDSTHADSPEAWDTELFQGRGRGTLDGSAVREMKIGDSVSVWARARFPGWSNHVERLSVRVYWSV</sequence>
<feature type="region of interest" description="Disordered" evidence="1">
    <location>
        <begin position="1"/>
        <end position="66"/>
    </location>
</feature>
<protein>
    <submittedName>
        <fullName evidence="2">Uncharacterized protein</fullName>
    </submittedName>
</protein>
<evidence type="ECO:0000256" key="1">
    <source>
        <dbReference type="SAM" id="MobiDB-lite"/>
    </source>
</evidence>
<dbReference type="Proteomes" id="UP000283841">
    <property type="component" value="Unassembled WGS sequence"/>
</dbReference>
<dbReference type="STRING" id="264951.A0A443HZG2"/>
<dbReference type="EMBL" id="RCNU01000003">
    <property type="protein sequence ID" value="RWQ97206.1"/>
    <property type="molecule type" value="Genomic_DNA"/>
</dbReference>
<dbReference type="VEuPathDB" id="FungiDB:C8Q69DRAFT_462748"/>
<organism evidence="2 3">
    <name type="scientific">Byssochlamys spectabilis</name>
    <name type="common">Paecilomyces variotii</name>
    <dbReference type="NCBI Taxonomy" id="264951"/>
    <lineage>
        <taxon>Eukaryota</taxon>
        <taxon>Fungi</taxon>
        <taxon>Dikarya</taxon>
        <taxon>Ascomycota</taxon>
        <taxon>Pezizomycotina</taxon>
        <taxon>Eurotiomycetes</taxon>
        <taxon>Eurotiomycetidae</taxon>
        <taxon>Eurotiales</taxon>
        <taxon>Thermoascaceae</taxon>
        <taxon>Paecilomyces</taxon>
    </lineage>
</organism>
<gene>
    <name evidence="2" type="ORF">C8Q69DRAFT_462748</name>
</gene>